<dbReference type="HAMAP" id="MF_00639">
    <property type="entry name" value="MurD"/>
    <property type="match status" value="1"/>
</dbReference>
<evidence type="ECO:0000313" key="13">
    <source>
        <dbReference type="EMBL" id="HIS83679.1"/>
    </source>
</evidence>
<dbReference type="SUPFAM" id="SSF53244">
    <property type="entry name" value="MurD-like peptide ligases, peptide-binding domain"/>
    <property type="match status" value="1"/>
</dbReference>
<evidence type="ECO:0000313" key="14">
    <source>
        <dbReference type="Proteomes" id="UP000824139"/>
    </source>
</evidence>
<dbReference type="NCBIfam" id="TIGR01087">
    <property type="entry name" value="murD"/>
    <property type="match status" value="1"/>
</dbReference>
<evidence type="ECO:0000256" key="3">
    <source>
        <dbReference type="ARBA" id="ARBA00022490"/>
    </source>
</evidence>
<dbReference type="GO" id="GO:0004326">
    <property type="term" value="F:tetrahydrofolylpolyglutamate synthase activity"/>
    <property type="evidence" value="ECO:0007669"/>
    <property type="project" value="InterPro"/>
</dbReference>
<keyword evidence="6 9" id="KW-0547">Nucleotide-binding</keyword>
<dbReference type="SUPFAM" id="SSF51984">
    <property type="entry name" value="MurCD N-terminal domain"/>
    <property type="match status" value="1"/>
</dbReference>
<sequence length="450" mass="50423">MKTSWFDKKVLVLGLSKSGIAAAKYLNRHGAEVYITESRAREEKDNAAIEELNELGVKVEMGGHSDEFIKDAYLAVTSPGIPPTSEIMQKLKAENIKVISEIELAYSQTLKPFVAITGTNGKTTTTALIAHILSEEFKAYPCGNYGVPPCDLLDGDVEIFVCECSSFQLEYSDAFQPQISVWTNFTPDHISWHGNLENYFKAKAKIFKTPTTPAFSVLNAKDEKLKDFAKECGGEVFFFGEELGENCCYVKNYAVYFKRRNREEHIIDLKDCPLIGEHNFQNVECSVIVAKLEGVSNERIKAAIMSFKVPEHRLEKFAQKNGTVFYNDSKATNPEASLVAIRSFKPEENVVLIAGGRDKNTDLKEFDEACKKHIKTVILIGEAADRFEENLKKDGFENIIREATMQSAIDKAIELNPDVVLLSPACASFDMFSGYEERGKVFKEYVLSKL</sequence>
<dbReference type="PROSITE" id="PS01011">
    <property type="entry name" value="FOLYLPOLYGLU_SYNT_1"/>
    <property type="match status" value="1"/>
</dbReference>
<dbReference type="GO" id="GO:0005524">
    <property type="term" value="F:ATP binding"/>
    <property type="evidence" value="ECO:0007669"/>
    <property type="project" value="UniProtKB-UniRule"/>
</dbReference>
<reference evidence="13" key="2">
    <citation type="journal article" date="2021" name="PeerJ">
        <title>Extensive microbial diversity within the chicken gut microbiome revealed by metagenomics and culture.</title>
        <authorList>
            <person name="Gilroy R."/>
            <person name="Ravi A."/>
            <person name="Getino M."/>
            <person name="Pursley I."/>
            <person name="Horton D.L."/>
            <person name="Alikhan N.F."/>
            <person name="Baker D."/>
            <person name="Gharbi K."/>
            <person name="Hall N."/>
            <person name="Watson M."/>
            <person name="Adriaenssens E.M."/>
            <person name="Foster-Nyarko E."/>
            <person name="Jarju S."/>
            <person name="Secka A."/>
            <person name="Antonio M."/>
            <person name="Oren A."/>
            <person name="Chaudhuri R.R."/>
            <person name="La Ragione R."/>
            <person name="Hildebrand F."/>
            <person name="Pallen M.J."/>
        </authorList>
    </citation>
    <scope>NUCLEOTIDE SEQUENCE</scope>
    <source>
        <strain evidence="13">CHK152-2994</strain>
    </source>
</reference>
<evidence type="ECO:0000256" key="6">
    <source>
        <dbReference type="ARBA" id="ARBA00022741"/>
    </source>
</evidence>
<feature type="domain" description="Mur ligase C-terminal" evidence="11">
    <location>
        <begin position="312"/>
        <end position="426"/>
    </location>
</feature>
<dbReference type="GO" id="GO:0051301">
    <property type="term" value="P:cell division"/>
    <property type="evidence" value="ECO:0007669"/>
    <property type="project" value="UniProtKB-KW"/>
</dbReference>
<dbReference type="Gene3D" id="3.40.50.720">
    <property type="entry name" value="NAD(P)-binding Rossmann-like Domain"/>
    <property type="match status" value="1"/>
</dbReference>
<accession>A0A9D1K5R0</accession>
<keyword evidence="9 10" id="KW-0133">Cell shape</keyword>
<dbReference type="Pfam" id="PF02875">
    <property type="entry name" value="Mur_ligase_C"/>
    <property type="match status" value="1"/>
</dbReference>
<dbReference type="GO" id="GO:0005737">
    <property type="term" value="C:cytoplasm"/>
    <property type="evidence" value="ECO:0007669"/>
    <property type="project" value="UniProtKB-SubCell"/>
</dbReference>
<comment type="catalytic activity">
    <reaction evidence="9 10">
        <text>UDP-N-acetyl-alpha-D-muramoyl-L-alanine + D-glutamate + ATP = UDP-N-acetyl-alpha-D-muramoyl-L-alanyl-D-glutamate + ADP + phosphate + H(+)</text>
        <dbReference type="Rhea" id="RHEA:16429"/>
        <dbReference type="ChEBI" id="CHEBI:15378"/>
        <dbReference type="ChEBI" id="CHEBI:29986"/>
        <dbReference type="ChEBI" id="CHEBI:30616"/>
        <dbReference type="ChEBI" id="CHEBI:43474"/>
        <dbReference type="ChEBI" id="CHEBI:83898"/>
        <dbReference type="ChEBI" id="CHEBI:83900"/>
        <dbReference type="ChEBI" id="CHEBI:456216"/>
        <dbReference type="EC" id="6.3.2.9"/>
    </reaction>
</comment>
<dbReference type="GO" id="GO:0008764">
    <property type="term" value="F:UDP-N-acetylmuramoylalanine-D-glutamate ligase activity"/>
    <property type="evidence" value="ECO:0007669"/>
    <property type="project" value="UniProtKB-UniRule"/>
</dbReference>
<dbReference type="InterPro" id="IPR004101">
    <property type="entry name" value="Mur_ligase_C"/>
</dbReference>
<dbReference type="Gene3D" id="3.40.1190.10">
    <property type="entry name" value="Mur-like, catalytic domain"/>
    <property type="match status" value="1"/>
</dbReference>
<dbReference type="SUPFAM" id="SSF53623">
    <property type="entry name" value="MurD-like peptide ligases, catalytic domain"/>
    <property type="match status" value="1"/>
</dbReference>
<evidence type="ECO:0000256" key="8">
    <source>
        <dbReference type="ARBA" id="ARBA00023306"/>
    </source>
</evidence>
<comment type="pathway">
    <text evidence="2 9 10">Cell wall biogenesis; peptidoglycan biosynthesis.</text>
</comment>
<dbReference type="InterPro" id="IPR036565">
    <property type="entry name" value="Mur-like_cat_sf"/>
</dbReference>
<evidence type="ECO:0000256" key="4">
    <source>
        <dbReference type="ARBA" id="ARBA00022598"/>
    </source>
</evidence>
<protein>
    <recommendedName>
        <fullName evidence="9 10">UDP-N-acetylmuramoylalanine--D-glutamate ligase</fullName>
        <ecNumber evidence="9 10">6.3.2.9</ecNumber>
    </recommendedName>
    <alternativeName>
        <fullName evidence="9">D-glutamic acid-adding enzyme</fullName>
    </alternativeName>
    <alternativeName>
        <fullName evidence="9">UDP-N-acetylmuramoyl-L-alanyl-D-glutamate synthetase</fullName>
    </alternativeName>
</protein>
<evidence type="ECO:0000256" key="7">
    <source>
        <dbReference type="ARBA" id="ARBA00022840"/>
    </source>
</evidence>
<dbReference type="GO" id="GO:0009252">
    <property type="term" value="P:peptidoglycan biosynthetic process"/>
    <property type="evidence" value="ECO:0007669"/>
    <property type="project" value="UniProtKB-UniRule"/>
</dbReference>
<keyword evidence="4 9" id="KW-0436">Ligase</keyword>
<reference evidence="13" key="1">
    <citation type="submission" date="2020-10" db="EMBL/GenBank/DDBJ databases">
        <authorList>
            <person name="Gilroy R."/>
        </authorList>
    </citation>
    <scope>NUCLEOTIDE SEQUENCE</scope>
    <source>
        <strain evidence="13">CHK152-2994</strain>
    </source>
</reference>
<dbReference type="Gene3D" id="3.90.190.20">
    <property type="entry name" value="Mur ligase, C-terminal domain"/>
    <property type="match status" value="1"/>
</dbReference>
<keyword evidence="9 10" id="KW-0961">Cell wall biogenesis/degradation</keyword>
<feature type="binding site" evidence="9">
    <location>
        <begin position="118"/>
        <end position="124"/>
    </location>
    <ligand>
        <name>ATP</name>
        <dbReference type="ChEBI" id="CHEBI:30616"/>
    </ligand>
</feature>
<dbReference type="GO" id="GO:0008360">
    <property type="term" value="P:regulation of cell shape"/>
    <property type="evidence" value="ECO:0007669"/>
    <property type="project" value="UniProtKB-KW"/>
</dbReference>
<dbReference type="PANTHER" id="PTHR43692:SF1">
    <property type="entry name" value="UDP-N-ACETYLMURAMOYLALANINE--D-GLUTAMATE LIGASE"/>
    <property type="match status" value="1"/>
</dbReference>
<name>A0A9D1K5R0_9BACT</name>
<proteinExistence type="inferred from homology"/>
<dbReference type="GO" id="GO:0071555">
    <property type="term" value="P:cell wall organization"/>
    <property type="evidence" value="ECO:0007669"/>
    <property type="project" value="UniProtKB-KW"/>
</dbReference>
<evidence type="ECO:0000256" key="9">
    <source>
        <dbReference type="HAMAP-Rule" id="MF_00639"/>
    </source>
</evidence>
<dbReference type="EC" id="6.3.2.9" evidence="9 10"/>
<evidence type="ECO:0000256" key="5">
    <source>
        <dbReference type="ARBA" id="ARBA00022618"/>
    </source>
</evidence>
<dbReference type="InterPro" id="IPR036615">
    <property type="entry name" value="Mur_ligase_C_dom_sf"/>
</dbReference>
<evidence type="ECO:0000256" key="2">
    <source>
        <dbReference type="ARBA" id="ARBA00004752"/>
    </source>
</evidence>
<evidence type="ECO:0000256" key="1">
    <source>
        <dbReference type="ARBA" id="ARBA00004496"/>
    </source>
</evidence>
<dbReference type="InterPro" id="IPR018109">
    <property type="entry name" value="Folylpolyglutamate_synth_CS"/>
</dbReference>
<keyword evidence="8 9" id="KW-0131">Cell cycle</keyword>
<organism evidence="13 14">
    <name type="scientific">Candidatus Scatenecus faecavium</name>
    <dbReference type="NCBI Taxonomy" id="2840915"/>
    <lineage>
        <taxon>Bacteria</taxon>
        <taxon>Candidatus Scatenecus</taxon>
    </lineage>
</organism>
<comment type="caution">
    <text evidence="13">The sequence shown here is derived from an EMBL/GenBank/DDBJ whole genome shotgun (WGS) entry which is preliminary data.</text>
</comment>
<dbReference type="PANTHER" id="PTHR43692">
    <property type="entry name" value="UDP-N-ACETYLMURAMOYLALANINE--D-GLUTAMATE LIGASE"/>
    <property type="match status" value="1"/>
</dbReference>
<feature type="domain" description="Mur ligase central" evidence="12">
    <location>
        <begin position="116"/>
        <end position="289"/>
    </location>
</feature>
<comment type="subcellular location">
    <subcellularLocation>
        <location evidence="1 9 10">Cytoplasm</location>
    </subcellularLocation>
</comment>
<keyword evidence="5 9" id="KW-0132">Cell division</keyword>
<dbReference type="Pfam" id="PF21799">
    <property type="entry name" value="MurD-like_N"/>
    <property type="match status" value="1"/>
</dbReference>
<dbReference type="EMBL" id="DVJO01000187">
    <property type="protein sequence ID" value="HIS83679.1"/>
    <property type="molecule type" value="Genomic_DNA"/>
</dbReference>
<keyword evidence="9 10" id="KW-0573">Peptidoglycan synthesis</keyword>
<comment type="function">
    <text evidence="9 10">Cell wall formation. Catalyzes the addition of glutamate to the nucleotide precursor UDP-N-acetylmuramoyl-L-alanine (UMA).</text>
</comment>
<dbReference type="AlphaFoldDB" id="A0A9D1K5R0"/>
<keyword evidence="3 9" id="KW-0963">Cytoplasm</keyword>
<gene>
    <name evidence="9 13" type="primary">murD</name>
    <name evidence="13" type="ORF">IAD41_08770</name>
</gene>
<dbReference type="InterPro" id="IPR005762">
    <property type="entry name" value="MurD"/>
</dbReference>
<evidence type="ECO:0000259" key="11">
    <source>
        <dbReference type="Pfam" id="PF02875"/>
    </source>
</evidence>
<comment type="similarity">
    <text evidence="9">Belongs to the MurCDEF family.</text>
</comment>
<evidence type="ECO:0000259" key="12">
    <source>
        <dbReference type="Pfam" id="PF08245"/>
    </source>
</evidence>
<dbReference type="Proteomes" id="UP000824139">
    <property type="component" value="Unassembled WGS sequence"/>
</dbReference>
<evidence type="ECO:0000256" key="10">
    <source>
        <dbReference type="RuleBase" id="RU003664"/>
    </source>
</evidence>
<dbReference type="InterPro" id="IPR013221">
    <property type="entry name" value="Mur_ligase_cen"/>
</dbReference>
<keyword evidence="7 9" id="KW-0067">ATP-binding</keyword>
<dbReference type="Pfam" id="PF08245">
    <property type="entry name" value="Mur_ligase_M"/>
    <property type="match status" value="1"/>
</dbReference>